<feature type="domain" description="HD" evidence="1">
    <location>
        <begin position="31"/>
        <end position="125"/>
    </location>
</feature>
<dbReference type="Gene3D" id="1.10.3210.10">
    <property type="entry name" value="Hypothetical protein af1432"/>
    <property type="match status" value="1"/>
</dbReference>
<dbReference type="InterPro" id="IPR003607">
    <property type="entry name" value="HD/PDEase_dom"/>
</dbReference>
<evidence type="ECO:0000259" key="1">
    <source>
        <dbReference type="Pfam" id="PF01966"/>
    </source>
</evidence>
<dbReference type="InterPro" id="IPR006674">
    <property type="entry name" value="HD_domain"/>
</dbReference>
<dbReference type="Proteomes" id="UP000830115">
    <property type="component" value="Chromosome"/>
</dbReference>
<gene>
    <name evidence="2" type="ORF">K9S39_08380</name>
</gene>
<keyword evidence="3" id="KW-1185">Reference proteome</keyword>
<protein>
    <submittedName>
        <fullName evidence="2">HD domain-containing protein</fullName>
    </submittedName>
</protein>
<proteinExistence type="predicted"/>
<accession>A0ABY4M2F0</accession>
<name>A0ABY4M2F0_9ACTN</name>
<dbReference type="Pfam" id="PF01966">
    <property type="entry name" value="HD"/>
    <property type="match status" value="1"/>
</dbReference>
<dbReference type="PANTHER" id="PTHR35569:SF1">
    <property type="entry name" value="CYANAMIDE HYDRATASE DDI2-RELATED"/>
    <property type="match status" value="1"/>
</dbReference>
<dbReference type="RefSeq" id="WP_248862682.1">
    <property type="nucleotide sequence ID" value="NZ_CP086322.1"/>
</dbReference>
<sequence>MDGTDVVETPDSALARETAALLRASAPEVLVNHCQRSFQFGWTLGERRGWRPDRELLYLGAVLHDLGLTERFDGPRAFELEGAAAAEAFLRERGCSAERAGVVKDAVALHLDVEAAQADPRPEVRLVSMGSGLDTHGARAGELPPGFLDTVVRAWPRLGFRDWLRRQSHAQAERKPDSKVAWWVETGRMGENIGNPPFPE</sequence>
<dbReference type="PANTHER" id="PTHR35569">
    <property type="entry name" value="CYANAMIDE HYDRATASE DDI2-RELATED"/>
    <property type="match status" value="1"/>
</dbReference>
<dbReference type="EMBL" id="CP086322">
    <property type="protein sequence ID" value="UQA91868.1"/>
    <property type="molecule type" value="Genomic_DNA"/>
</dbReference>
<organism evidence="2 3">
    <name type="scientific">Streptomyces halobius</name>
    <dbReference type="NCBI Taxonomy" id="2879846"/>
    <lineage>
        <taxon>Bacteria</taxon>
        <taxon>Bacillati</taxon>
        <taxon>Actinomycetota</taxon>
        <taxon>Actinomycetes</taxon>
        <taxon>Kitasatosporales</taxon>
        <taxon>Streptomycetaceae</taxon>
        <taxon>Streptomyces</taxon>
    </lineage>
</organism>
<dbReference type="SUPFAM" id="SSF109604">
    <property type="entry name" value="HD-domain/PDEase-like"/>
    <property type="match status" value="1"/>
</dbReference>
<dbReference type="CDD" id="cd00077">
    <property type="entry name" value="HDc"/>
    <property type="match status" value="1"/>
</dbReference>
<evidence type="ECO:0000313" key="3">
    <source>
        <dbReference type="Proteomes" id="UP000830115"/>
    </source>
</evidence>
<reference evidence="2" key="1">
    <citation type="submission" date="2021-10" db="EMBL/GenBank/DDBJ databases">
        <title>Streptomyces nigrumlapis sp.nov.,an antimicrobial producing actinobacterium isolated from Black Gobi rocks.</title>
        <authorList>
            <person name="Wen Y."/>
            <person name="Zhang W."/>
            <person name="Liu X.G."/>
        </authorList>
    </citation>
    <scope>NUCLEOTIDE SEQUENCE</scope>
    <source>
        <strain evidence="2">ST13-2-2</strain>
    </source>
</reference>
<evidence type="ECO:0000313" key="2">
    <source>
        <dbReference type="EMBL" id="UQA91868.1"/>
    </source>
</evidence>